<sequence length="251" mass="28293">MTFATMPIFFFIFLFICVVHKCAGQADEPSDFNVGFDLKFGYGIVAISYSNGSVAGTAKVESNEEYRNAFRGMSRQDNWHYTPVYYRQLKRRARKALGLPASKDVAAISTLVRDLKAAAEEKIRFNITSAAASIPRIPAVFGEDLSDSFEYVGIDYLQIMGPQSHIPLLTYESTAALAGHGLAVCPNITNMDQCSNDSLQENYYVVDYTRHSLFTYLTNAQNVYYATETVFFDLDLGSDARNKNPREEYYW</sequence>
<dbReference type="AlphaFoldDB" id="A0A1Y1YYL6"/>
<keyword evidence="3" id="KW-1185">Reference proteome</keyword>
<protein>
    <submittedName>
        <fullName evidence="2">Uncharacterized protein</fullName>
    </submittedName>
</protein>
<reference evidence="2 3" key="1">
    <citation type="submission" date="2016-07" db="EMBL/GenBank/DDBJ databases">
        <title>Pervasive Adenine N6-methylation of Active Genes in Fungi.</title>
        <authorList>
            <consortium name="DOE Joint Genome Institute"/>
            <person name="Mondo S.J."/>
            <person name="Dannebaum R.O."/>
            <person name="Kuo R.C."/>
            <person name="Labutti K."/>
            <person name="Haridas S."/>
            <person name="Kuo A."/>
            <person name="Salamov A."/>
            <person name="Ahrendt S.R."/>
            <person name="Lipzen A."/>
            <person name="Sullivan W."/>
            <person name="Andreopoulos W.B."/>
            <person name="Clum A."/>
            <person name="Lindquist E."/>
            <person name="Daum C."/>
            <person name="Ramamoorthy G.K."/>
            <person name="Gryganskyi A."/>
            <person name="Culley D."/>
            <person name="Magnuson J.K."/>
            <person name="James T.Y."/>
            <person name="O'Malley M.A."/>
            <person name="Stajich J.E."/>
            <person name="Spatafora J.W."/>
            <person name="Visel A."/>
            <person name="Grigoriev I.V."/>
        </authorList>
    </citation>
    <scope>NUCLEOTIDE SEQUENCE [LARGE SCALE GENOMIC DNA]</scope>
    <source>
        <strain evidence="2 3">CBS 115471</strain>
    </source>
</reference>
<organism evidence="2 3">
    <name type="scientific">Clohesyomyces aquaticus</name>
    <dbReference type="NCBI Taxonomy" id="1231657"/>
    <lineage>
        <taxon>Eukaryota</taxon>
        <taxon>Fungi</taxon>
        <taxon>Dikarya</taxon>
        <taxon>Ascomycota</taxon>
        <taxon>Pezizomycotina</taxon>
        <taxon>Dothideomycetes</taxon>
        <taxon>Pleosporomycetidae</taxon>
        <taxon>Pleosporales</taxon>
        <taxon>Lindgomycetaceae</taxon>
        <taxon>Clohesyomyces</taxon>
    </lineage>
</organism>
<dbReference type="Proteomes" id="UP000193144">
    <property type="component" value="Unassembled WGS sequence"/>
</dbReference>
<keyword evidence="1" id="KW-0732">Signal</keyword>
<comment type="caution">
    <text evidence="2">The sequence shown here is derived from an EMBL/GenBank/DDBJ whole genome shotgun (WGS) entry which is preliminary data.</text>
</comment>
<dbReference type="STRING" id="1231657.A0A1Y1YYL6"/>
<gene>
    <name evidence="2" type="ORF">BCR34DRAFT_617861</name>
</gene>
<feature type="signal peptide" evidence="1">
    <location>
        <begin position="1"/>
        <end position="24"/>
    </location>
</feature>
<evidence type="ECO:0000313" key="3">
    <source>
        <dbReference type="Proteomes" id="UP000193144"/>
    </source>
</evidence>
<accession>A0A1Y1YYL6</accession>
<name>A0A1Y1YYL6_9PLEO</name>
<evidence type="ECO:0000256" key="1">
    <source>
        <dbReference type="SAM" id="SignalP"/>
    </source>
</evidence>
<feature type="chain" id="PRO_5012146713" evidence="1">
    <location>
        <begin position="25"/>
        <end position="251"/>
    </location>
</feature>
<dbReference type="OrthoDB" id="3643156at2759"/>
<dbReference type="EMBL" id="MCFA01000150">
    <property type="protein sequence ID" value="ORY03133.1"/>
    <property type="molecule type" value="Genomic_DNA"/>
</dbReference>
<evidence type="ECO:0000313" key="2">
    <source>
        <dbReference type="EMBL" id="ORY03133.1"/>
    </source>
</evidence>
<proteinExistence type="predicted"/>